<name>A0AAF0YJG4_9STAP</name>
<dbReference type="RefSeq" id="WP_102167279.1">
    <property type="nucleotide sequence ID" value="NZ_CP136964.1"/>
</dbReference>
<reference evidence="1 2" key="2">
    <citation type="submission" date="2023-10" db="EMBL/GenBank/DDBJ databases">
        <authorList>
            <person name="Choi B."/>
        </authorList>
    </citation>
    <scope>NUCLEOTIDE SEQUENCE [LARGE SCALE GENOMIC DNA]</scope>
    <source>
        <strain evidence="1 2">UMB0959</strain>
    </source>
</reference>
<sequence>MVPAEIGDIVEFDGMLGKVEKINENSVIVDITINEDWNENEDFEKTVVNHKRYTIKK</sequence>
<dbReference type="InterPro" id="IPR018690">
    <property type="entry name" value="DUF2187"/>
</dbReference>
<accession>A0AAF0YJG4</accession>
<keyword evidence="2" id="KW-1185">Reference proteome</keyword>
<dbReference type="AlphaFoldDB" id="A0AAF0YJG4"/>
<protein>
    <submittedName>
        <fullName evidence="1">DUF2187 family protein</fullName>
    </submittedName>
</protein>
<dbReference type="KEGG" id="nmy:CJ229_008605"/>
<dbReference type="EMBL" id="CP136964">
    <property type="protein sequence ID" value="WOS97018.1"/>
    <property type="molecule type" value="Genomic_DNA"/>
</dbReference>
<organism evidence="1 2">
    <name type="scientific">Nosocomiicoccus massiliensis</name>
    <dbReference type="NCBI Taxonomy" id="1232430"/>
    <lineage>
        <taxon>Bacteria</taxon>
        <taxon>Bacillati</taxon>
        <taxon>Bacillota</taxon>
        <taxon>Bacilli</taxon>
        <taxon>Bacillales</taxon>
        <taxon>Staphylococcaceae</taxon>
        <taxon>Nosocomiicoccus</taxon>
    </lineage>
</organism>
<evidence type="ECO:0000313" key="2">
    <source>
        <dbReference type="Proteomes" id="UP000243626"/>
    </source>
</evidence>
<gene>
    <name evidence="1" type="ORF">CJ229_008605</name>
</gene>
<dbReference type="Pfam" id="PF09953">
    <property type="entry name" value="DUF2187"/>
    <property type="match status" value="1"/>
</dbReference>
<dbReference type="Proteomes" id="UP000243626">
    <property type="component" value="Chromosome"/>
</dbReference>
<proteinExistence type="predicted"/>
<evidence type="ECO:0000313" key="1">
    <source>
        <dbReference type="EMBL" id="WOS97018.1"/>
    </source>
</evidence>
<reference evidence="2" key="1">
    <citation type="submission" date="2017-09" db="EMBL/GenBank/DDBJ databases">
        <title>Bacterial strain isolated from the female urinary microbiota.</title>
        <authorList>
            <person name="Thomas-White K."/>
            <person name="Kumar N."/>
            <person name="Forster S."/>
            <person name="Putonti C."/>
            <person name="Lawley T."/>
            <person name="Wolfe A.J."/>
        </authorList>
    </citation>
    <scope>NUCLEOTIDE SEQUENCE [LARGE SCALE GENOMIC DNA]</scope>
    <source>
        <strain evidence="2">UMB0959</strain>
    </source>
</reference>